<protein>
    <submittedName>
        <fullName evidence="2">Transcriptional regulator</fullName>
    </submittedName>
</protein>
<evidence type="ECO:0000313" key="3">
    <source>
        <dbReference type="Proteomes" id="UP000018763"/>
    </source>
</evidence>
<sequence>MSVGKSTVFALITSGELRSVKVGRRRLISEAAIREFIQKVDNGGSAA</sequence>
<evidence type="ECO:0000259" key="1">
    <source>
        <dbReference type="Pfam" id="PF12728"/>
    </source>
</evidence>
<dbReference type="Pfam" id="PF12728">
    <property type="entry name" value="HTH_17"/>
    <property type="match status" value="1"/>
</dbReference>
<dbReference type="Proteomes" id="UP000018763">
    <property type="component" value="Chromosome"/>
</dbReference>
<gene>
    <name evidence="2" type="ORF">D174_19400</name>
</gene>
<evidence type="ECO:0000313" key="2">
    <source>
        <dbReference type="EMBL" id="AHC26601.1"/>
    </source>
</evidence>
<reference evidence="2 3" key="1">
    <citation type="journal article" date="2014" name="Genome Announc.">
        <title>Complete Genome Sequence of Sterol-Transforming Mycobacterium neoaurum Strain VKM Ac-1815D.</title>
        <authorList>
            <person name="Shtratnikova V.Y."/>
            <person name="Bragin E.Y."/>
            <person name="Dovbnya D.V."/>
            <person name="Pekov Y.A."/>
            <person name="Schelkunov M.I."/>
            <person name="Strizhov N."/>
            <person name="Ivashina T.V."/>
            <person name="Ashapkin V.V."/>
            <person name="Donova M.V."/>
        </authorList>
    </citation>
    <scope>NUCLEOTIDE SEQUENCE [LARGE SCALE GENOMIC DNA]</scope>
    <source>
        <strain evidence="2 3">VKM Ac-1815D</strain>
    </source>
</reference>
<accession>V5XG11</accession>
<keyword evidence="3" id="KW-1185">Reference proteome</keyword>
<name>V5XG11_MYCNE</name>
<feature type="domain" description="Helix-turn-helix" evidence="1">
    <location>
        <begin position="3"/>
        <end position="39"/>
    </location>
</feature>
<dbReference type="AlphaFoldDB" id="V5XG11"/>
<dbReference type="NCBIfam" id="TIGR01764">
    <property type="entry name" value="excise"/>
    <property type="match status" value="1"/>
</dbReference>
<proteinExistence type="predicted"/>
<dbReference type="InterPro" id="IPR010093">
    <property type="entry name" value="SinI_DNA-bd"/>
</dbReference>
<dbReference type="InterPro" id="IPR041657">
    <property type="entry name" value="HTH_17"/>
</dbReference>
<organism evidence="2 3">
    <name type="scientific">Mycolicibacterium neoaurum VKM Ac-1815D</name>
    <dbReference type="NCBI Taxonomy" id="700508"/>
    <lineage>
        <taxon>Bacteria</taxon>
        <taxon>Bacillati</taxon>
        <taxon>Actinomycetota</taxon>
        <taxon>Actinomycetes</taxon>
        <taxon>Mycobacteriales</taxon>
        <taxon>Mycobacteriaceae</taxon>
        <taxon>Mycolicibacterium</taxon>
    </lineage>
</organism>
<dbReference type="GO" id="GO:0003677">
    <property type="term" value="F:DNA binding"/>
    <property type="evidence" value="ECO:0007669"/>
    <property type="project" value="InterPro"/>
</dbReference>
<dbReference type="EMBL" id="CP006936">
    <property type="protein sequence ID" value="AHC26601.1"/>
    <property type="molecule type" value="Genomic_DNA"/>
</dbReference>